<dbReference type="GO" id="GO:0005524">
    <property type="term" value="F:ATP binding"/>
    <property type="evidence" value="ECO:0007669"/>
    <property type="project" value="UniProtKB-KW"/>
</dbReference>
<dbReference type="PANTHER" id="PTHR32071:SF122">
    <property type="entry name" value="SIGMA FACTOR"/>
    <property type="match status" value="1"/>
</dbReference>
<evidence type="ECO:0000256" key="1">
    <source>
        <dbReference type="ARBA" id="ARBA00022741"/>
    </source>
</evidence>
<dbReference type="PANTHER" id="PTHR32071">
    <property type="entry name" value="TRANSCRIPTIONAL REGULATORY PROTEIN"/>
    <property type="match status" value="1"/>
</dbReference>
<protein>
    <submittedName>
        <fullName evidence="6">Siderophore-interacting protein</fullName>
    </submittedName>
</protein>
<dbReference type="GO" id="GO:0006355">
    <property type="term" value="P:regulation of DNA-templated transcription"/>
    <property type="evidence" value="ECO:0007669"/>
    <property type="project" value="InterPro"/>
</dbReference>
<evidence type="ECO:0000256" key="3">
    <source>
        <dbReference type="ARBA" id="ARBA00023015"/>
    </source>
</evidence>
<proteinExistence type="predicted"/>
<keyword evidence="2" id="KW-0067">ATP-binding</keyword>
<gene>
    <name evidence="6" type="ORF">B5M45_17065</name>
</gene>
<dbReference type="Proteomes" id="UP000193040">
    <property type="component" value="Unassembled WGS sequence"/>
</dbReference>
<evidence type="ECO:0000259" key="5">
    <source>
        <dbReference type="PROSITE" id="PS50045"/>
    </source>
</evidence>
<evidence type="ECO:0000256" key="4">
    <source>
        <dbReference type="ARBA" id="ARBA00023163"/>
    </source>
</evidence>
<dbReference type="Gene3D" id="1.10.8.60">
    <property type="match status" value="1"/>
</dbReference>
<dbReference type="Gene3D" id="3.40.50.300">
    <property type="entry name" value="P-loop containing nucleotide triphosphate hydrolases"/>
    <property type="match status" value="1"/>
</dbReference>
<dbReference type="InterPro" id="IPR027417">
    <property type="entry name" value="P-loop_NTPase"/>
</dbReference>
<accession>A0A1X0Y159</accession>
<dbReference type="Pfam" id="PF25601">
    <property type="entry name" value="AAA_lid_14"/>
    <property type="match status" value="1"/>
</dbReference>
<dbReference type="InterPro" id="IPR002078">
    <property type="entry name" value="Sigma_54_int"/>
</dbReference>
<reference evidence="6 7" key="1">
    <citation type="submission" date="2017-03" db="EMBL/GenBank/DDBJ databases">
        <title>Genomic insights into Mycobacterium simiae human colonization.</title>
        <authorList>
            <person name="Steffani J.L."/>
            <person name="Brunck M.E."/>
            <person name="Cruz E."/>
            <person name="Montiel R."/>
            <person name="Barona F."/>
        </authorList>
    </citation>
    <scope>NUCLEOTIDE SEQUENCE [LARGE SCALE GENOMIC DNA]</scope>
    <source>
        <strain evidence="6 7">MsiGto</strain>
    </source>
</reference>
<organism evidence="6 7">
    <name type="scientific">Mycobacterium simiae</name>
    <name type="common">Mycobacterium habana</name>
    <dbReference type="NCBI Taxonomy" id="1784"/>
    <lineage>
        <taxon>Bacteria</taxon>
        <taxon>Bacillati</taxon>
        <taxon>Actinomycetota</taxon>
        <taxon>Actinomycetes</taxon>
        <taxon>Mycobacteriales</taxon>
        <taxon>Mycobacteriaceae</taxon>
        <taxon>Mycobacterium</taxon>
        <taxon>Mycobacterium simiae complex</taxon>
    </lineage>
</organism>
<evidence type="ECO:0000313" key="6">
    <source>
        <dbReference type="EMBL" id="ORJ58856.1"/>
    </source>
</evidence>
<keyword evidence="1" id="KW-0547">Nucleotide-binding</keyword>
<dbReference type="SUPFAM" id="SSF46689">
    <property type="entry name" value="Homeodomain-like"/>
    <property type="match status" value="1"/>
</dbReference>
<dbReference type="PROSITE" id="PS50045">
    <property type="entry name" value="SIGMA54_INTERACT_4"/>
    <property type="match status" value="1"/>
</dbReference>
<evidence type="ECO:0000256" key="2">
    <source>
        <dbReference type="ARBA" id="ARBA00022840"/>
    </source>
</evidence>
<dbReference type="PRINTS" id="PR01590">
    <property type="entry name" value="HTHFIS"/>
</dbReference>
<dbReference type="InterPro" id="IPR009057">
    <property type="entry name" value="Homeodomain-like_sf"/>
</dbReference>
<dbReference type="Gene3D" id="3.30.450.40">
    <property type="match status" value="1"/>
</dbReference>
<dbReference type="InterPro" id="IPR058031">
    <property type="entry name" value="AAA_lid_NorR"/>
</dbReference>
<dbReference type="GO" id="GO:0043565">
    <property type="term" value="F:sequence-specific DNA binding"/>
    <property type="evidence" value="ECO:0007669"/>
    <property type="project" value="InterPro"/>
</dbReference>
<dbReference type="SUPFAM" id="SSF52540">
    <property type="entry name" value="P-loop containing nucleoside triphosphate hydrolases"/>
    <property type="match status" value="1"/>
</dbReference>
<dbReference type="Gene3D" id="1.10.10.60">
    <property type="entry name" value="Homeodomain-like"/>
    <property type="match status" value="1"/>
</dbReference>
<dbReference type="InterPro" id="IPR029016">
    <property type="entry name" value="GAF-like_dom_sf"/>
</dbReference>
<dbReference type="AlphaFoldDB" id="A0A1X0Y159"/>
<dbReference type="Pfam" id="PF02954">
    <property type="entry name" value="HTH_8"/>
    <property type="match status" value="1"/>
</dbReference>
<dbReference type="STRING" id="1784.VC42_02375"/>
<dbReference type="InterPro" id="IPR002197">
    <property type="entry name" value="HTH_Fis"/>
</dbReference>
<dbReference type="EMBL" id="MZZM01000022">
    <property type="protein sequence ID" value="ORJ58856.1"/>
    <property type="molecule type" value="Genomic_DNA"/>
</dbReference>
<keyword evidence="4" id="KW-0804">Transcription</keyword>
<keyword evidence="3" id="KW-0805">Transcription regulation</keyword>
<feature type="domain" description="Sigma-54 factor interaction" evidence="5">
    <location>
        <begin position="371"/>
        <end position="517"/>
    </location>
</feature>
<name>A0A1X0Y159_MYCSI</name>
<sequence>MSKAHCAAELQRAREQFLTTGTLSVDVVSPKVASSWQRSRMLHVHPDRVYLNYVRVPDTDTVLIRAASPVLKALADDLEPQDISVILTSPDGLVVERVAADTKLVRALDKVQLAPGYSYAEEFTGTNGIGTALTIGAPTFIRGSEHYIGALSHLACAGSPIRDPITGRVLGAVDLTCWASRSDPLLLVLAKSASHQIEDRISALASESETALLEAYHRQSRRYPGGVLAIGGDIVLMNSYLRQMLDAADQTALLDHATELAGAATTATAVVTLPSATTMRISVAEYIPVRGHERNAVFHVQMQPVAKATAAQRRAIQSIPRLAGRSSAWRRSCQQVERCYRERDWVVIEGESGSGRSTLAQAVAQHITPERTIRVLRYSDFDNADDFISEVEAETTIGDDFAVVIANLDELPDETLESLGAVLQTRAGHGWVAATISSGTRPALVDMLVLPFFLHTVTMPALRHRIEDLEDLVPQLLRELTKGANVSLASEAMRQLAKLPWPGNVAQLRKVLAATLAVQRFGVIGVDKLPAECRSLARRKLTHLESLERDAIVRSLLDNNGSKADAAQSLGMSRATIYRKIKEFGIA</sequence>
<keyword evidence="7" id="KW-1185">Reference proteome</keyword>
<evidence type="ECO:0000313" key="7">
    <source>
        <dbReference type="Proteomes" id="UP000193040"/>
    </source>
</evidence>
<comment type="caution">
    <text evidence="6">The sequence shown here is derived from an EMBL/GenBank/DDBJ whole genome shotgun (WGS) entry which is preliminary data.</text>
</comment>